<accession>A0A9P0D3Y6</accession>
<gene>
    <name evidence="2" type="ORF">PSYICH_LOCUS9836</name>
</gene>
<reference evidence="2" key="1">
    <citation type="submission" date="2022-01" db="EMBL/GenBank/DDBJ databases">
        <authorList>
            <person name="King R."/>
        </authorList>
    </citation>
    <scope>NUCLEOTIDE SEQUENCE</scope>
</reference>
<dbReference type="Pfam" id="PF05699">
    <property type="entry name" value="Dimer_Tnp_hAT"/>
    <property type="match status" value="1"/>
</dbReference>
<organism evidence="2 3">
    <name type="scientific">Psylliodes chrysocephalus</name>
    <dbReference type="NCBI Taxonomy" id="3402493"/>
    <lineage>
        <taxon>Eukaryota</taxon>
        <taxon>Metazoa</taxon>
        <taxon>Ecdysozoa</taxon>
        <taxon>Arthropoda</taxon>
        <taxon>Hexapoda</taxon>
        <taxon>Insecta</taxon>
        <taxon>Pterygota</taxon>
        <taxon>Neoptera</taxon>
        <taxon>Endopterygota</taxon>
        <taxon>Coleoptera</taxon>
        <taxon>Polyphaga</taxon>
        <taxon>Cucujiformia</taxon>
        <taxon>Chrysomeloidea</taxon>
        <taxon>Chrysomelidae</taxon>
        <taxon>Galerucinae</taxon>
        <taxon>Alticini</taxon>
        <taxon>Psylliodes</taxon>
    </lineage>
</organism>
<keyword evidence="3" id="KW-1185">Reference proteome</keyword>
<dbReference type="AlphaFoldDB" id="A0A9P0D3Y6"/>
<dbReference type="InterPro" id="IPR008906">
    <property type="entry name" value="HATC_C_dom"/>
</dbReference>
<name>A0A9P0D3Y6_9CUCU</name>
<dbReference type="GO" id="GO:0046983">
    <property type="term" value="F:protein dimerization activity"/>
    <property type="evidence" value="ECO:0007669"/>
    <property type="project" value="InterPro"/>
</dbReference>
<dbReference type="PANTHER" id="PTHR45749:SF37">
    <property type="entry name" value="OS05G0311600 PROTEIN"/>
    <property type="match status" value="1"/>
</dbReference>
<proteinExistence type="predicted"/>
<dbReference type="OrthoDB" id="6611240at2759"/>
<protein>
    <recommendedName>
        <fullName evidence="1">HAT C-terminal dimerisation domain-containing protein</fullName>
    </recommendedName>
</protein>
<dbReference type="PANTHER" id="PTHR45749">
    <property type="match status" value="1"/>
</dbReference>
<evidence type="ECO:0000313" key="2">
    <source>
        <dbReference type="EMBL" id="CAH1109421.1"/>
    </source>
</evidence>
<feature type="domain" description="HAT C-terminal dimerisation" evidence="1">
    <location>
        <begin position="3"/>
        <end position="65"/>
    </location>
</feature>
<dbReference type="Proteomes" id="UP001153636">
    <property type="component" value="Chromosome 4"/>
</dbReference>
<evidence type="ECO:0000313" key="3">
    <source>
        <dbReference type="Proteomes" id="UP001153636"/>
    </source>
</evidence>
<dbReference type="InterPro" id="IPR012337">
    <property type="entry name" value="RNaseH-like_sf"/>
</dbReference>
<dbReference type="EMBL" id="OV651816">
    <property type="protein sequence ID" value="CAH1109421.1"/>
    <property type="molecule type" value="Genomic_DNA"/>
</dbReference>
<evidence type="ECO:0000259" key="1">
    <source>
        <dbReference type="Pfam" id="PF05699"/>
    </source>
</evidence>
<dbReference type="SUPFAM" id="SSF53098">
    <property type="entry name" value="Ribonuclease H-like"/>
    <property type="match status" value="1"/>
</dbReference>
<sequence length="97" mass="11450">MLFKNFKTIFTETYKLFNLVLTIPATSVSAERNFSCLKRIKTYLRNTMTQERLSGLAMLSIEQELLSNLTTDPQFYDQIIDKFATLKDRRIDLIYKK</sequence>